<dbReference type="AlphaFoldDB" id="A0A221SY38"/>
<dbReference type="InterPro" id="IPR050561">
    <property type="entry name" value="PTP"/>
</dbReference>
<gene>
    <name evidence="2" type="ORF">DFI_11525</name>
</gene>
<reference evidence="2 3" key="1">
    <citation type="submission" date="2017-05" db="EMBL/GenBank/DDBJ databases">
        <title>The complete genome sequence of Deinococcus ficus isolated from the rhizosphere of the Ficus religiosa L. in Taiwan.</title>
        <authorList>
            <person name="Wu K.-M."/>
            <person name="Liao T.-L."/>
            <person name="Liu Y.-M."/>
            <person name="Young C.-C."/>
            <person name="Tsai S.-F."/>
        </authorList>
    </citation>
    <scope>NUCLEOTIDE SEQUENCE [LARGE SCALE GENOMIC DNA]</scope>
    <source>
        <strain evidence="2 3">CC-FR2-10</strain>
    </source>
</reference>
<dbReference type="STRING" id="317577.GCA_000419625_01621"/>
<dbReference type="Gene3D" id="3.90.190.10">
    <property type="entry name" value="Protein tyrosine phosphatase superfamily"/>
    <property type="match status" value="1"/>
</dbReference>
<dbReference type="Pfam" id="PF22785">
    <property type="entry name" value="Tc-R-P"/>
    <property type="match status" value="1"/>
</dbReference>
<dbReference type="PROSITE" id="PS00383">
    <property type="entry name" value="TYR_PHOSPHATASE_1"/>
    <property type="match status" value="1"/>
</dbReference>
<proteinExistence type="predicted"/>
<organism evidence="2 3">
    <name type="scientific">Deinococcus ficus</name>
    <dbReference type="NCBI Taxonomy" id="317577"/>
    <lineage>
        <taxon>Bacteria</taxon>
        <taxon>Thermotogati</taxon>
        <taxon>Deinococcota</taxon>
        <taxon>Deinococci</taxon>
        <taxon>Deinococcales</taxon>
        <taxon>Deinococcaceae</taxon>
        <taxon>Deinococcus</taxon>
    </lineage>
</organism>
<dbReference type="PANTHER" id="PTHR23339">
    <property type="entry name" value="TYROSINE SPECIFIC PROTEIN PHOSPHATASE AND DUAL SPECIFICITY PROTEIN PHOSPHATASE"/>
    <property type="match status" value="1"/>
</dbReference>
<evidence type="ECO:0000313" key="2">
    <source>
        <dbReference type="EMBL" id="ASN81540.1"/>
    </source>
</evidence>
<keyword evidence="3" id="KW-1185">Reference proteome</keyword>
<dbReference type="CDD" id="cd14505">
    <property type="entry name" value="CDKN3-like"/>
    <property type="match status" value="1"/>
</dbReference>
<dbReference type="InterPro" id="IPR000387">
    <property type="entry name" value="Tyr_Pase_dom"/>
</dbReference>
<dbReference type="EMBL" id="CP021081">
    <property type="protein sequence ID" value="ASN81540.1"/>
    <property type="molecule type" value="Genomic_DNA"/>
</dbReference>
<dbReference type="Proteomes" id="UP000259030">
    <property type="component" value="Chromosome"/>
</dbReference>
<name>A0A221SY38_9DEIO</name>
<dbReference type="InterPro" id="IPR016130">
    <property type="entry name" value="Tyr_Pase_AS"/>
</dbReference>
<dbReference type="RefSeq" id="WP_027463400.1">
    <property type="nucleotide sequence ID" value="NZ_CP021081.1"/>
</dbReference>
<dbReference type="FunFam" id="3.90.190.10:FF:000157">
    <property type="entry name" value="Protein-tyrosine phosphatase"/>
    <property type="match status" value="1"/>
</dbReference>
<sequence>MNSHDNPLHVAWIEDPLPRWPGRLGLTIAPGKKGRGTDLHHDRDLATDFHTLRAAGVTRLVNLMEPGEMRRWQMHDYHPQAARAGLSVTPFPIPDVNVPSDPAAFHALVLDLHARLNAGETVVVHCLGGLGRSGMLAACLQVHDGMTAEEAIALVRRCRSPKAVEARQPQFVQHYAETVTRAAPR</sequence>
<evidence type="ECO:0000259" key="1">
    <source>
        <dbReference type="PROSITE" id="PS50056"/>
    </source>
</evidence>
<feature type="domain" description="Tyrosine specific protein phosphatases" evidence="1">
    <location>
        <begin position="103"/>
        <end position="170"/>
    </location>
</feature>
<evidence type="ECO:0000313" key="3">
    <source>
        <dbReference type="Proteomes" id="UP000259030"/>
    </source>
</evidence>
<protein>
    <recommendedName>
        <fullName evidence="1">Tyrosine specific protein phosphatases domain-containing protein</fullName>
    </recommendedName>
</protein>
<dbReference type="SUPFAM" id="SSF52799">
    <property type="entry name" value="(Phosphotyrosine protein) phosphatases II"/>
    <property type="match status" value="1"/>
</dbReference>
<dbReference type="PROSITE" id="PS50056">
    <property type="entry name" value="TYR_PHOSPHATASE_2"/>
    <property type="match status" value="1"/>
</dbReference>
<dbReference type="KEGG" id="dfc:DFI_11525"/>
<dbReference type="InterPro" id="IPR029021">
    <property type="entry name" value="Prot-tyrosine_phosphatase-like"/>
</dbReference>
<accession>A0A221SY38</accession>